<dbReference type="GO" id="GO:0016020">
    <property type="term" value="C:membrane"/>
    <property type="evidence" value="ECO:0007669"/>
    <property type="project" value="UniProtKB-SubCell"/>
</dbReference>
<feature type="domain" description="Major facilitator superfamily (MFS) profile" evidence="7">
    <location>
        <begin position="18"/>
        <end position="416"/>
    </location>
</feature>
<protein>
    <submittedName>
        <fullName evidence="8">MFS transporter</fullName>
    </submittedName>
</protein>
<dbReference type="PROSITE" id="PS50850">
    <property type="entry name" value="MFS"/>
    <property type="match status" value="1"/>
</dbReference>
<evidence type="ECO:0000313" key="8">
    <source>
        <dbReference type="EMBL" id="OAM90844.1"/>
    </source>
</evidence>
<dbReference type="SUPFAM" id="SSF103473">
    <property type="entry name" value="MFS general substrate transporter"/>
    <property type="match status" value="1"/>
</dbReference>
<feature type="transmembrane region" description="Helical" evidence="6">
    <location>
        <begin position="111"/>
        <end position="132"/>
    </location>
</feature>
<feature type="transmembrane region" description="Helical" evidence="6">
    <location>
        <begin position="86"/>
        <end position="105"/>
    </location>
</feature>
<evidence type="ECO:0000256" key="2">
    <source>
        <dbReference type="ARBA" id="ARBA00022448"/>
    </source>
</evidence>
<keyword evidence="9" id="KW-1185">Reference proteome</keyword>
<dbReference type="InterPro" id="IPR044770">
    <property type="entry name" value="MFS_spinster-like"/>
</dbReference>
<dbReference type="RefSeq" id="WP_068769290.1">
    <property type="nucleotide sequence ID" value="NZ_CP109796.1"/>
</dbReference>
<dbReference type="PANTHER" id="PTHR23505">
    <property type="entry name" value="SPINSTER"/>
    <property type="match status" value="1"/>
</dbReference>
<evidence type="ECO:0000256" key="6">
    <source>
        <dbReference type="SAM" id="Phobius"/>
    </source>
</evidence>
<dbReference type="Pfam" id="PF07690">
    <property type="entry name" value="MFS_1"/>
    <property type="match status" value="1"/>
</dbReference>
<comment type="caution">
    <text evidence="8">The sequence shown here is derived from an EMBL/GenBank/DDBJ whole genome shotgun (WGS) entry which is preliminary data.</text>
</comment>
<evidence type="ECO:0000259" key="7">
    <source>
        <dbReference type="PROSITE" id="PS50850"/>
    </source>
</evidence>
<feature type="transmembrane region" description="Helical" evidence="6">
    <location>
        <begin position="324"/>
        <end position="341"/>
    </location>
</feature>
<evidence type="ECO:0000256" key="4">
    <source>
        <dbReference type="ARBA" id="ARBA00022989"/>
    </source>
</evidence>
<name>A0A178ILT9_9BACT</name>
<dbReference type="InterPro" id="IPR036259">
    <property type="entry name" value="MFS_trans_sf"/>
</dbReference>
<dbReference type="InterPro" id="IPR011701">
    <property type="entry name" value="MFS"/>
</dbReference>
<dbReference type="Proteomes" id="UP000078486">
    <property type="component" value="Unassembled WGS sequence"/>
</dbReference>
<keyword evidence="2" id="KW-0813">Transport</keyword>
<feature type="transmembrane region" description="Helical" evidence="6">
    <location>
        <begin position="229"/>
        <end position="247"/>
    </location>
</feature>
<proteinExistence type="predicted"/>
<dbReference type="InterPro" id="IPR020846">
    <property type="entry name" value="MFS_dom"/>
</dbReference>
<feature type="transmembrane region" description="Helical" evidence="6">
    <location>
        <begin position="362"/>
        <end position="380"/>
    </location>
</feature>
<dbReference type="EMBL" id="LRRQ01000046">
    <property type="protein sequence ID" value="OAM90844.1"/>
    <property type="molecule type" value="Genomic_DNA"/>
</dbReference>
<organism evidence="8 9">
    <name type="scientific">Termitidicoccus mucosus</name>
    <dbReference type="NCBI Taxonomy" id="1184151"/>
    <lineage>
        <taxon>Bacteria</taxon>
        <taxon>Pseudomonadati</taxon>
        <taxon>Verrucomicrobiota</taxon>
        <taxon>Opitutia</taxon>
        <taxon>Opitutales</taxon>
        <taxon>Opitutaceae</taxon>
        <taxon>Termitidicoccus</taxon>
    </lineage>
</organism>
<keyword evidence="5 6" id="KW-0472">Membrane</keyword>
<feature type="transmembrane region" description="Helical" evidence="6">
    <location>
        <begin position="172"/>
        <end position="195"/>
    </location>
</feature>
<dbReference type="Gene3D" id="1.20.1250.20">
    <property type="entry name" value="MFS general substrate transporter like domains"/>
    <property type="match status" value="2"/>
</dbReference>
<dbReference type="GO" id="GO:0022857">
    <property type="term" value="F:transmembrane transporter activity"/>
    <property type="evidence" value="ECO:0007669"/>
    <property type="project" value="InterPro"/>
</dbReference>
<accession>A0A178ILT9</accession>
<feature type="transmembrane region" description="Helical" evidence="6">
    <location>
        <begin position="13"/>
        <end position="31"/>
    </location>
</feature>
<evidence type="ECO:0000256" key="3">
    <source>
        <dbReference type="ARBA" id="ARBA00022692"/>
    </source>
</evidence>
<evidence type="ECO:0000256" key="5">
    <source>
        <dbReference type="ARBA" id="ARBA00023136"/>
    </source>
</evidence>
<keyword evidence="4 6" id="KW-1133">Transmembrane helix</keyword>
<dbReference type="AlphaFoldDB" id="A0A178ILT9"/>
<sequence length="419" mass="45073">MTANPSAPSAVSRYAWCVVALLAPVVLLNYMDRQMMAAMKYSIMVDVIGLDTEAKWGLLPAAFKWTYAVLSPLGGYIADRFSKRHVIMVSLFAWSAITWATGHAQTFEQLMWSRALMGISEAFYFPAALSLITDYHTGPTRSRAVGIHHMALYFGIIIGGFCGHAADSPDLGWRWTFDTAGILGVLYAAPLFLLLRNAPKSSAVPASAGAGGEKPSVARAFAELLGNKYFIMLVIYFTLPGLAGWVVKDWMPSILKHQFDIGQGQAGVSAALYTNIAAMLGVLTGGWLADRRMRHTGRGRIQVGVLGLCCIIPALFGVGNAGTLGIAVVFLVLFGLGYGFFDCNSMPILCQVARPELRATGYGIMNFAGISLGGFTDWGVGLMRDVGLPNNLIFAVFAILCAIAAALVLLIKPNRELTQ</sequence>
<keyword evidence="3 6" id="KW-0812">Transmembrane</keyword>
<feature type="transmembrane region" description="Helical" evidence="6">
    <location>
        <begin position="267"/>
        <end position="289"/>
    </location>
</feature>
<evidence type="ECO:0000313" key="9">
    <source>
        <dbReference type="Proteomes" id="UP000078486"/>
    </source>
</evidence>
<feature type="transmembrane region" description="Helical" evidence="6">
    <location>
        <begin position="301"/>
        <end position="318"/>
    </location>
</feature>
<feature type="transmembrane region" description="Helical" evidence="6">
    <location>
        <begin position="144"/>
        <end position="166"/>
    </location>
</feature>
<dbReference type="PANTHER" id="PTHR23505:SF79">
    <property type="entry name" value="PROTEIN SPINSTER"/>
    <property type="match status" value="1"/>
</dbReference>
<dbReference type="STRING" id="1184151.AW736_05945"/>
<dbReference type="OrthoDB" id="9764259at2"/>
<comment type="subcellular location">
    <subcellularLocation>
        <location evidence="1">Membrane</location>
        <topology evidence="1">Multi-pass membrane protein</topology>
    </subcellularLocation>
</comment>
<feature type="transmembrane region" description="Helical" evidence="6">
    <location>
        <begin position="392"/>
        <end position="411"/>
    </location>
</feature>
<gene>
    <name evidence="8" type="ORF">AW736_05945</name>
</gene>
<evidence type="ECO:0000256" key="1">
    <source>
        <dbReference type="ARBA" id="ARBA00004141"/>
    </source>
</evidence>
<reference evidence="8 9" key="1">
    <citation type="submission" date="2016-01" db="EMBL/GenBank/DDBJ databases">
        <title>High potential of lignocellulose degradation of a new Verrucomicrobia species.</title>
        <authorList>
            <person name="Wang Y."/>
            <person name="Shi Y."/>
            <person name="Qiu Z."/>
            <person name="Liu S."/>
            <person name="Yang H."/>
        </authorList>
    </citation>
    <scope>NUCLEOTIDE SEQUENCE [LARGE SCALE GENOMIC DNA]</scope>
    <source>
        <strain evidence="8 9">TSB47</strain>
    </source>
</reference>